<name>A0AAD7VFY0_QUISA</name>
<dbReference type="AlphaFoldDB" id="A0AAD7VFY0"/>
<dbReference type="PANTHER" id="PTHR32303">
    <property type="entry name" value="QUINOPROTEIN ALCOHOL DEHYDROGENASE (CYTOCHROME C)"/>
    <property type="match status" value="1"/>
</dbReference>
<evidence type="ECO:0000256" key="3">
    <source>
        <dbReference type="ARBA" id="ARBA00023002"/>
    </source>
</evidence>
<feature type="domain" description="Pyrrolo-quinoline quinone repeat" evidence="4">
    <location>
        <begin position="240"/>
        <end position="325"/>
    </location>
</feature>
<dbReference type="GO" id="GO:0016491">
    <property type="term" value="F:oxidoreductase activity"/>
    <property type="evidence" value="ECO:0007669"/>
    <property type="project" value="UniProtKB-KW"/>
</dbReference>
<dbReference type="PANTHER" id="PTHR32303:SF10">
    <property type="entry name" value="OUTER MEMBRANE PROTEIN ASSEMBLY FACTOR BAMB"/>
    <property type="match status" value="1"/>
</dbReference>
<evidence type="ECO:0000313" key="5">
    <source>
        <dbReference type="EMBL" id="KAJ7974436.1"/>
    </source>
</evidence>
<dbReference type="SMART" id="SM00564">
    <property type="entry name" value="PQQ"/>
    <property type="match status" value="2"/>
</dbReference>
<dbReference type="KEGG" id="qsa:O6P43_004509"/>
<sequence length="339" mass="37528">MGYLTRASKSLRTPNCLSLLAIAQLFCSWKQFMTKRLIYQPFNICKNRFGSAPCSSCSHRVIERVPPPPGLRSYPLPMLSLDSYYIEYKEFFHVAGVSGTRNKISSAANGQFYDVLDVSIINHALHTELTPTGVLLSGQVGYVVSGMHSTKDKRGRHWRDTLPKSQHSRLFQGQDKKHKDTQNWLNLGGDLYNRRYANKETKISPATVSSLSLNLEFYAGGDITATPAIFDGTLYFPSWNGYIYAVKASNGSLIWRQNLQKLTGFNNTGFILNANSTVSRSTPAIAGNLLIVGINGPGAVIALKRSTGKLVWSTKLDNHNRNLITMSGTYYKGITDAGS</sequence>
<dbReference type="EMBL" id="JARAOO010000003">
    <property type="protein sequence ID" value="KAJ7974436.1"/>
    <property type="molecule type" value="Genomic_DNA"/>
</dbReference>
<evidence type="ECO:0000259" key="4">
    <source>
        <dbReference type="Pfam" id="PF13360"/>
    </source>
</evidence>
<comment type="cofactor">
    <cofactor evidence="1">
        <name>pyrroloquinoline quinone</name>
        <dbReference type="ChEBI" id="CHEBI:58442"/>
    </cofactor>
</comment>
<dbReference type="Proteomes" id="UP001163823">
    <property type="component" value="Chromosome 3"/>
</dbReference>
<dbReference type="InterPro" id="IPR011047">
    <property type="entry name" value="Quinoprotein_ADH-like_sf"/>
</dbReference>
<comment type="similarity">
    <text evidence="2">Belongs to the bacterial PQQ dehydrogenase family.</text>
</comment>
<dbReference type="Pfam" id="PF13360">
    <property type="entry name" value="PQQ_2"/>
    <property type="match status" value="1"/>
</dbReference>
<evidence type="ECO:0000313" key="6">
    <source>
        <dbReference type="Proteomes" id="UP001163823"/>
    </source>
</evidence>
<organism evidence="5 6">
    <name type="scientific">Quillaja saponaria</name>
    <name type="common">Soap bark tree</name>
    <dbReference type="NCBI Taxonomy" id="32244"/>
    <lineage>
        <taxon>Eukaryota</taxon>
        <taxon>Viridiplantae</taxon>
        <taxon>Streptophyta</taxon>
        <taxon>Embryophyta</taxon>
        <taxon>Tracheophyta</taxon>
        <taxon>Spermatophyta</taxon>
        <taxon>Magnoliopsida</taxon>
        <taxon>eudicotyledons</taxon>
        <taxon>Gunneridae</taxon>
        <taxon>Pentapetalae</taxon>
        <taxon>rosids</taxon>
        <taxon>fabids</taxon>
        <taxon>Fabales</taxon>
        <taxon>Quillajaceae</taxon>
        <taxon>Quillaja</taxon>
    </lineage>
</organism>
<dbReference type="InterPro" id="IPR018391">
    <property type="entry name" value="PQQ_b-propeller_rpt"/>
</dbReference>
<keyword evidence="6" id="KW-1185">Reference proteome</keyword>
<keyword evidence="3" id="KW-0560">Oxidoreductase</keyword>
<proteinExistence type="inferred from homology"/>
<comment type="caution">
    <text evidence="5">The sequence shown here is derived from an EMBL/GenBank/DDBJ whole genome shotgun (WGS) entry which is preliminary data.</text>
</comment>
<dbReference type="Gene3D" id="2.40.30.10">
    <property type="entry name" value="Translation factors"/>
    <property type="match status" value="1"/>
</dbReference>
<accession>A0AAD7VFY0</accession>
<dbReference type="InterPro" id="IPR002372">
    <property type="entry name" value="PQQ_rpt_dom"/>
</dbReference>
<protein>
    <submittedName>
        <fullName evidence="5">Translation factor GUF1-like, mitochondrial</fullName>
    </submittedName>
</protein>
<dbReference type="SUPFAM" id="SSF50998">
    <property type="entry name" value="Quinoprotein alcohol dehydrogenase-like"/>
    <property type="match status" value="1"/>
</dbReference>
<gene>
    <name evidence="5" type="ORF">O6P43_004509</name>
</gene>
<evidence type="ECO:0000256" key="2">
    <source>
        <dbReference type="ARBA" id="ARBA00008156"/>
    </source>
</evidence>
<dbReference type="Gene3D" id="2.140.10.10">
    <property type="entry name" value="Quinoprotein alcohol dehydrogenase-like superfamily"/>
    <property type="match status" value="1"/>
</dbReference>
<evidence type="ECO:0000256" key="1">
    <source>
        <dbReference type="ARBA" id="ARBA00001931"/>
    </source>
</evidence>
<reference evidence="5" key="1">
    <citation type="journal article" date="2023" name="Science">
        <title>Elucidation of the pathway for biosynthesis of saponin adjuvants from the soapbark tree.</title>
        <authorList>
            <person name="Reed J."/>
            <person name="Orme A."/>
            <person name="El-Demerdash A."/>
            <person name="Owen C."/>
            <person name="Martin L.B.B."/>
            <person name="Misra R.C."/>
            <person name="Kikuchi S."/>
            <person name="Rejzek M."/>
            <person name="Martin A.C."/>
            <person name="Harkess A."/>
            <person name="Leebens-Mack J."/>
            <person name="Louveau T."/>
            <person name="Stephenson M.J."/>
            <person name="Osbourn A."/>
        </authorList>
    </citation>
    <scope>NUCLEOTIDE SEQUENCE</scope>
    <source>
        <strain evidence="5">S10</strain>
    </source>
</reference>